<evidence type="ECO:0000313" key="3">
    <source>
        <dbReference type="EMBL" id="POY70195.1"/>
    </source>
</evidence>
<dbReference type="InterPro" id="IPR050789">
    <property type="entry name" value="Diverse_Enzym_Activities"/>
</dbReference>
<feature type="domain" description="Beta-lactamase-related" evidence="2">
    <location>
        <begin position="83"/>
        <end position="412"/>
    </location>
</feature>
<dbReference type="PANTHER" id="PTHR43283:SF3">
    <property type="entry name" value="BETA-LACTAMASE FAMILY PROTEIN (AFU_ORTHOLOGUE AFUA_5G07500)"/>
    <property type="match status" value="1"/>
</dbReference>
<dbReference type="InterPro" id="IPR001466">
    <property type="entry name" value="Beta-lactam-related"/>
</dbReference>
<dbReference type="PANTHER" id="PTHR43283">
    <property type="entry name" value="BETA-LACTAMASE-RELATED"/>
    <property type="match status" value="1"/>
</dbReference>
<evidence type="ECO:0000313" key="4">
    <source>
        <dbReference type="Proteomes" id="UP000237144"/>
    </source>
</evidence>
<evidence type="ECO:0000256" key="1">
    <source>
        <dbReference type="SAM" id="MobiDB-lite"/>
    </source>
</evidence>
<dbReference type="OrthoDB" id="428260at2759"/>
<sequence length="435" mass="48340">MLPRACGPTLRFAQRNRAHWLRTFATATELDAAIAQATSDPYRRVPQAVVMAATSADSRLYVGKGGYARLPPRPPLNADSLDETAVPVSEHSVFELYSCTKLVAAIATLQLVEQGHLRLDDDASSYVPELREAKIYRGWTTGGELVLEENRTTITVRMLLTHTAGFAYYTHDPAVLQIADALGIRPMPYAYGAKKTWLTEMPLMAEPGARFVYGTSNDWLTLVVEAVSCEPLEDYFQQHIFRPLRIDDMSYLPNANQISMAHADRSEPNRPHRIRPPDRMSETQHYGGAGLRGSPASFLRILRALLRRGELDGAQILRAETVDSIFHNQMRPGTQQESLEAYVRHNIDFTSGNGYGLGGALDGARLRSEGVGDELTWSGVANTFWSIDRKRDLAFVVFSNLTPFGTRHIRDLYTNARSALRRGVGTQTGSAMSVR</sequence>
<dbReference type="AlphaFoldDB" id="A0A2S5B0B1"/>
<evidence type="ECO:0000259" key="2">
    <source>
        <dbReference type="Pfam" id="PF00144"/>
    </source>
</evidence>
<comment type="caution">
    <text evidence="3">The sequence shown here is derived from an EMBL/GenBank/DDBJ whole genome shotgun (WGS) entry which is preliminary data.</text>
</comment>
<gene>
    <name evidence="3" type="ORF">BMF94_6778</name>
</gene>
<feature type="compositionally biased region" description="Basic and acidic residues" evidence="1">
    <location>
        <begin position="262"/>
        <end position="282"/>
    </location>
</feature>
<keyword evidence="4" id="KW-1185">Reference proteome</keyword>
<name>A0A2S5B0B1_9BASI</name>
<dbReference type="Proteomes" id="UP000237144">
    <property type="component" value="Unassembled WGS sequence"/>
</dbReference>
<proteinExistence type="predicted"/>
<feature type="region of interest" description="Disordered" evidence="1">
    <location>
        <begin position="262"/>
        <end position="290"/>
    </location>
</feature>
<dbReference type="STRING" id="741276.A0A2S5B0B1"/>
<accession>A0A2S5B0B1</accession>
<dbReference type="SUPFAM" id="SSF56601">
    <property type="entry name" value="beta-lactamase/transpeptidase-like"/>
    <property type="match status" value="1"/>
</dbReference>
<organism evidence="3 4">
    <name type="scientific">Rhodotorula taiwanensis</name>
    <dbReference type="NCBI Taxonomy" id="741276"/>
    <lineage>
        <taxon>Eukaryota</taxon>
        <taxon>Fungi</taxon>
        <taxon>Dikarya</taxon>
        <taxon>Basidiomycota</taxon>
        <taxon>Pucciniomycotina</taxon>
        <taxon>Microbotryomycetes</taxon>
        <taxon>Sporidiobolales</taxon>
        <taxon>Sporidiobolaceae</taxon>
        <taxon>Rhodotorula</taxon>
    </lineage>
</organism>
<dbReference type="InterPro" id="IPR012338">
    <property type="entry name" value="Beta-lactam/transpept-like"/>
</dbReference>
<reference evidence="3 4" key="1">
    <citation type="journal article" date="2018" name="Front. Microbiol.">
        <title>Prospects for Fungal Bioremediation of Acidic Radioactive Waste Sites: Characterization and Genome Sequence of Rhodotorula taiwanensis MD1149.</title>
        <authorList>
            <person name="Tkavc R."/>
            <person name="Matrosova V.Y."/>
            <person name="Grichenko O.E."/>
            <person name="Gostincar C."/>
            <person name="Volpe R.P."/>
            <person name="Klimenkova P."/>
            <person name="Gaidamakova E.K."/>
            <person name="Zhou C.E."/>
            <person name="Stewart B.J."/>
            <person name="Lyman M.G."/>
            <person name="Malfatti S.A."/>
            <person name="Rubinfeld B."/>
            <person name="Courtot M."/>
            <person name="Singh J."/>
            <person name="Dalgard C.L."/>
            <person name="Hamilton T."/>
            <person name="Frey K.G."/>
            <person name="Gunde-Cimerman N."/>
            <person name="Dugan L."/>
            <person name="Daly M.J."/>
        </authorList>
    </citation>
    <scope>NUCLEOTIDE SEQUENCE [LARGE SCALE GENOMIC DNA]</scope>
    <source>
        <strain evidence="3 4">MD1149</strain>
    </source>
</reference>
<dbReference type="Gene3D" id="3.40.710.10">
    <property type="entry name" value="DD-peptidase/beta-lactamase superfamily"/>
    <property type="match status" value="1"/>
</dbReference>
<dbReference type="Pfam" id="PF00144">
    <property type="entry name" value="Beta-lactamase"/>
    <property type="match status" value="1"/>
</dbReference>
<protein>
    <recommendedName>
        <fullName evidence="2">Beta-lactamase-related domain-containing protein</fullName>
    </recommendedName>
</protein>
<dbReference type="EMBL" id="PJQD01000140">
    <property type="protein sequence ID" value="POY70195.1"/>
    <property type="molecule type" value="Genomic_DNA"/>
</dbReference>